<dbReference type="PANTHER" id="PTHR11502">
    <property type="entry name" value="40S RIBOSOMAL PROTEIN S6"/>
    <property type="match status" value="1"/>
</dbReference>
<dbReference type="GO" id="GO:0006412">
    <property type="term" value="P:translation"/>
    <property type="evidence" value="ECO:0007669"/>
    <property type="project" value="InterPro"/>
</dbReference>
<dbReference type="Proteomes" id="UP000694380">
    <property type="component" value="Unplaced"/>
</dbReference>
<evidence type="ECO:0000256" key="4">
    <source>
        <dbReference type="ARBA" id="ARBA00035278"/>
    </source>
</evidence>
<protein>
    <recommendedName>
        <fullName evidence="4">Small ribosomal subunit protein eS6</fullName>
    </recommendedName>
    <alternativeName>
        <fullName evidence="5">40S ribosomal protein S6</fullName>
    </alternativeName>
</protein>
<name>A0A8C3I0P9_CHRPI</name>
<evidence type="ECO:0000256" key="5">
    <source>
        <dbReference type="ARBA" id="ARBA00035403"/>
    </source>
</evidence>
<reference evidence="6" key="2">
    <citation type="submission" date="2025-09" db="UniProtKB">
        <authorList>
            <consortium name="Ensembl"/>
        </authorList>
    </citation>
    <scope>IDENTIFICATION</scope>
</reference>
<keyword evidence="7" id="KW-1185">Reference proteome</keyword>
<evidence type="ECO:0000256" key="2">
    <source>
        <dbReference type="ARBA" id="ARBA00022980"/>
    </source>
</evidence>
<organism evidence="6 7">
    <name type="scientific">Chrysemys picta bellii</name>
    <name type="common">Western painted turtle</name>
    <name type="synonym">Emys bellii</name>
    <dbReference type="NCBI Taxonomy" id="8478"/>
    <lineage>
        <taxon>Eukaryota</taxon>
        <taxon>Metazoa</taxon>
        <taxon>Chordata</taxon>
        <taxon>Craniata</taxon>
        <taxon>Vertebrata</taxon>
        <taxon>Euteleostomi</taxon>
        <taxon>Archelosauria</taxon>
        <taxon>Testudinata</taxon>
        <taxon>Testudines</taxon>
        <taxon>Cryptodira</taxon>
        <taxon>Durocryptodira</taxon>
        <taxon>Testudinoidea</taxon>
        <taxon>Emydidae</taxon>
        <taxon>Chrysemys</taxon>
    </lineage>
</organism>
<dbReference type="Ensembl" id="ENSCPBT00000031024.1">
    <property type="protein sequence ID" value="ENSCPBP00000026334.1"/>
    <property type="gene ID" value="ENSCPBG00000018705.1"/>
</dbReference>
<dbReference type="InterPro" id="IPR001377">
    <property type="entry name" value="Ribosomal_eS6"/>
</dbReference>
<sequence>SLSVGTLAGPPAPWKAACIRDGEGWHWRCVRQGSGIVCHLIGGALNLLLMETPPDLRTNEHALRTSARGQVPAVPCLKIQLWGIPDPIDPTGPPQLGPKRAGRICQLFYRSRTDDVGQYAVNKPLRKEGKKLWTKAPKLQPLLIPRVLQERLRLLALKSQQNPPGDESQDTSTVLLESLRIYTGVEEKSSQPE</sequence>
<keyword evidence="2" id="KW-0689">Ribosomal protein</keyword>
<evidence type="ECO:0000313" key="6">
    <source>
        <dbReference type="Ensembl" id="ENSCPBP00000026334.1"/>
    </source>
</evidence>
<evidence type="ECO:0000256" key="3">
    <source>
        <dbReference type="ARBA" id="ARBA00023274"/>
    </source>
</evidence>
<dbReference type="AlphaFoldDB" id="A0A8C3I0P9"/>
<dbReference type="GO" id="GO:1990904">
    <property type="term" value="C:ribonucleoprotein complex"/>
    <property type="evidence" value="ECO:0007669"/>
    <property type="project" value="UniProtKB-KW"/>
</dbReference>
<dbReference type="Gene3D" id="1.20.5.2650">
    <property type="match status" value="1"/>
</dbReference>
<dbReference type="GO" id="GO:0003735">
    <property type="term" value="F:structural constituent of ribosome"/>
    <property type="evidence" value="ECO:0007669"/>
    <property type="project" value="InterPro"/>
</dbReference>
<reference evidence="6" key="1">
    <citation type="submission" date="2025-08" db="UniProtKB">
        <authorList>
            <consortium name="Ensembl"/>
        </authorList>
    </citation>
    <scope>IDENTIFICATION</scope>
</reference>
<evidence type="ECO:0000313" key="7">
    <source>
        <dbReference type="Proteomes" id="UP000694380"/>
    </source>
</evidence>
<comment type="similarity">
    <text evidence="1">Belongs to the eukaryotic ribosomal protein eS6 family.</text>
</comment>
<dbReference type="GO" id="GO:0005840">
    <property type="term" value="C:ribosome"/>
    <property type="evidence" value="ECO:0007669"/>
    <property type="project" value="UniProtKB-KW"/>
</dbReference>
<proteinExistence type="inferred from homology"/>
<evidence type="ECO:0000256" key="1">
    <source>
        <dbReference type="ARBA" id="ARBA00009312"/>
    </source>
</evidence>
<keyword evidence="3" id="KW-0687">Ribonucleoprotein</keyword>
<accession>A0A8C3I0P9</accession>